<name>A0A194YJB5_SORBI</name>
<dbReference type="Proteomes" id="UP000000768">
    <property type="component" value="Chromosome 10"/>
</dbReference>
<evidence type="ECO:0000313" key="2">
    <source>
        <dbReference type="Proteomes" id="UP000000768"/>
    </source>
</evidence>
<dbReference type="EMBL" id="CM000769">
    <property type="protein sequence ID" value="KXG20070.1"/>
    <property type="molecule type" value="Genomic_DNA"/>
</dbReference>
<protein>
    <submittedName>
        <fullName evidence="1">Uncharacterized protein</fullName>
    </submittedName>
</protein>
<sequence length="91" mass="10183">MQRGKNAGHMNLYLCSSMATHKYPSGIGNLGTYYSATLHEYGYEYPIQYVSDTRIHTFSKENPLKWCIRVSVSAYPTSIGYGYVTSLGVSV</sequence>
<gene>
    <name evidence="1" type="ORF">SORBI_3010G150600</name>
</gene>
<proteinExistence type="predicted"/>
<keyword evidence="2" id="KW-1185">Reference proteome</keyword>
<dbReference type="Gramene" id="KXG20070">
    <property type="protein sequence ID" value="KXG20070"/>
    <property type="gene ID" value="SORBI_3010G150600"/>
</dbReference>
<reference evidence="2" key="2">
    <citation type="journal article" date="2018" name="Plant J.">
        <title>The Sorghum bicolor reference genome: improved assembly, gene annotations, a transcriptome atlas, and signatures of genome organization.</title>
        <authorList>
            <person name="McCormick R.F."/>
            <person name="Truong S.K."/>
            <person name="Sreedasyam A."/>
            <person name="Jenkins J."/>
            <person name="Shu S."/>
            <person name="Sims D."/>
            <person name="Kennedy M."/>
            <person name="Amirebrahimi M."/>
            <person name="Weers B.D."/>
            <person name="McKinley B."/>
            <person name="Mattison A."/>
            <person name="Morishige D.T."/>
            <person name="Grimwood J."/>
            <person name="Schmutz J."/>
            <person name="Mullet J.E."/>
        </authorList>
    </citation>
    <scope>NUCLEOTIDE SEQUENCE [LARGE SCALE GENOMIC DNA]</scope>
    <source>
        <strain evidence="2">cv. BTx623</strain>
    </source>
</reference>
<evidence type="ECO:0000313" key="1">
    <source>
        <dbReference type="EMBL" id="KXG20070.1"/>
    </source>
</evidence>
<organism evidence="1 2">
    <name type="scientific">Sorghum bicolor</name>
    <name type="common">Sorghum</name>
    <name type="synonym">Sorghum vulgare</name>
    <dbReference type="NCBI Taxonomy" id="4558"/>
    <lineage>
        <taxon>Eukaryota</taxon>
        <taxon>Viridiplantae</taxon>
        <taxon>Streptophyta</taxon>
        <taxon>Embryophyta</taxon>
        <taxon>Tracheophyta</taxon>
        <taxon>Spermatophyta</taxon>
        <taxon>Magnoliopsida</taxon>
        <taxon>Liliopsida</taxon>
        <taxon>Poales</taxon>
        <taxon>Poaceae</taxon>
        <taxon>PACMAD clade</taxon>
        <taxon>Panicoideae</taxon>
        <taxon>Andropogonodae</taxon>
        <taxon>Andropogoneae</taxon>
        <taxon>Sorghinae</taxon>
        <taxon>Sorghum</taxon>
    </lineage>
</organism>
<reference evidence="1 2" key="1">
    <citation type="journal article" date="2009" name="Nature">
        <title>The Sorghum bicolor genome and the diversification of grasses.</title>
        <authorList>
            <person name="Paterson A.H."/>
            <person name="Bowers J.E."/>
            <person name="Bruggmann R."/>
            <person name="Dubchak I."/>
            <person name="Grimwood J."/>
            <person name="Gundlach H."/>
            <person name="Haberer G."/>
            <person name="Hellsten U."/>
            <person name="Mitros T."/>
            <person name="Poliakov A."/>
            <person name="Schmutz J."/>
            <person name="Spannagl M."/>
            <person name="Tang H."/>
            <person name="Wang X."/>
            <person name="Wicker T."/>
            <person name="Bharti A.K."/>
            <person name="Chapman J."/>
            <person name="Feltus F.A."/>
            <person name="Gowik U."/>
            <person name="Grigoriev I.V."/>
            <person name="Lyons E."/>
            <person name="Maher C.A."/>
            <person name="Martis M."/>
            <person name="Narechania A."/>
            <person name="Otillar R.P."/>
            <person name="Penning B.W."/>
            <person name="Salamov A.A."/>
            <person name="Wang Y."/>
            <person name="Zhang L."/>
            <person name="Carpita N.C."/>
            <person name="Freeling M."/>
            <person name="Gingle A.R."/>
            <person name="Hash C.T."/>
            <person name="Keller B."/>
            <person name="Klein P."/>
            <person name="Kresovich S."/>
            <person name="McCann M.C."/>
            <person name="Ming R."/>
            <person name="Peterson D.G."/>
            <person name="Mehboob-ur-Rahman"/>
            <person name="Ware D."/>
            <person name="Westhoff P."/>
            <person name="Mayer K.F."/>
            <person name="Messing J."/>
            <person name="Rokhsar D.S."/>
        </authorList>
    </citation>
    <scope>NUCLEOTIDE SEQUENCE [LARGE SCALE GENOMIC DNA]</scope>
    <source>
        <strain evidence="2">cv. BTx623</strain>
    </source>
</reference>
<dbReference type="AlphaFoldDB" id="A0A194YJB5"/>
<accession>A0A194YJB5</accession>
<dbReference type="InParanoid" id="A0A194YJB5"/>